<dbReference type="GO" id="GO:0006357">
    <property type="term" value="P:regulation of transcription by RNA polymerase II"/>
    <property type="evidence" value="ECO:0007669"/>
    <property type="project" value="TreeGrafter"/>
</dbReference>
<dbReference type="PANTHER" id="PTHR46169">
    <property type="entry name" value="DNA REPLICATION-RELATED ELEMENT FACTOR, ISOFORM A"/>
    <property type="match status" value="1"/>
</dbReference>
<gene>
    <name evidence="2" type="ORF">PSTG_02821</name>
</gene>
<sequence>MYLGLDAWQSPNGFDILGTVIYRLVKGNTGSYQLEAMPLDFVRLESRHTGVYLAETVRMIDEKFGVKEKICGIVTDNASNNKAMVDEIKKFRWPRFNGEKTTNTGSGDQQSDSDEEFDPDDPEDHIQILENGDGRDEEEEEEQDQVSNTELAADMIDDNEIELEAADVNELSDEGDSDKYTLESCKKTLAKFRAIARKLNKSPNSKALFVKLCKEKGCSKPHTVERDVRTRWNSTLVQISSIERCSEAILTWQKDKRYGTLRLYHINQAELELARDLIGVLQIFQEITLQVSTHGVARISQVVVFIDQITSHLSTVITNEEDLYPPALWNACRAGLQLTNKYYTLTDCSPLYLVAMVLHPSFKDEYFKLAKWQPEWIIEAI</sequence>
<protein>
    <recommendedName>
        <fullName evidence="4">DUF659 domain-containing protein</fullName>
    </recommendedName>
</protein>
<evidence type="ECO:0000256" key="1">
    <source>
        <dbReference type="SAM" id="MobiDB-lite"/>
    </source>
</evidence>
<dbReference type="PANTHER" id="PTHR46169:SF15">
    <property type="entry name" value="INNER CENTROMERE PROTEIN A-LIKE ISOFORM X1-RELATED"/>
    <property type="match status" value="1"/>
</dbReference>
<dbReference type="AlphaFoldDB" id="A0A0L0VXX7"/>
<dbReference type="InterPro" id="IPR052717">
    <property type="entry name" value="Vacuolar_transposase_reg"/>
</dbReference>
<comment type="caution">
    <text evidence="2">The sequence shown here is derived from an EMBL/GenBank/DDBJ whole genome shotgun (WGS) entry which is preliminary data.</text>
</comment>
<feature type="compositionally biased region" description="Acidic residues" evidence="1">
    <location>
        <begin position="135"/>
        <end position="144"/>
    </location>
</feature>
<organism evidence="2 3">
    <name type="scientific">Puccinia striiformis f. sp. tritici PST-78</name>
    <dbReference type="NCBI Taxonomy" id="1165861"/>
    <lineage>
        <taxon>Eukaryota</taxon>
        <taxon>Fungi</taxon>
        <taxon>Dikarya</taxon>
        <taxon>Basidiomycota</taxon>
        <taxon>Pucciniomycotina</taxon>
        <taxon>Pucciniomycetes</taxon>
        <taxon>Pucciniales</taxon>
        <taxon>Pucciniaceae</taxon>
        <taxon>Puccinia</taxon>
    </lineage>
</organism>
<proteinExistence type="predicted"/>
<dbReference type="EMBL" id="AJIL01000014">
    <property type="protein sequence ID" value="KNF04116.1"/>
    <property type="molecule type" value="Genomic_DNA"/>
</dbReference>
<evidence type="ECO:0008006" key="4">
    <source>
        <dbReference type="Google" id="ProtNLM"/>
    </source>
</evidence>
<reference evidence="3" key="1">
    <citation type="submission" date="2014-03" db="EMBL/GenBank/DDBJ databases">
        <title>The Genome Sequence of Puccinia striiformis f. sp. tritici PST-78.</title>
        <authorList>
            <consortium name="The Broad Institute Genome Sequencing Platform"/>
            <person name="Cuomo C."/>
            <person name="Hulbert S."/>
            <person name="Chen X."/>
            <person name="Walker B."/>
            <person name="Young S.K."/>
            <person name="Zeng Q."/>
            <person name="Gargeya S."/>
            <person name="Fitzgerald M."/>
            <person name="Haas B."/>
            <person name="Abouelleil A."/>
            <person name="Alvarado L."/>
            <person name="Arachchi H.M."/>
            <person name="Berlin A.M."/>
            <person name="Chapman S.B."/>
            <person name="Goldberg J."/>
            <person name="Griggs A."/>
            <person name="Gujja S."/>
            <person name="Hansen M."/>
            <person name="Howarth C."/>
            <person name="Imamovic A."/>
            <person name="Larimer J."/>
            <person name="McCowan C."/>
            <person name="Montmayeur A."/>
            <person name="Murphy C."/>
            <person name="Neiman D."/>
            <person name="Pearson M."/>
            <person name="Priest M."/>
            <person name="Roberts A."/>
            <person name="Saif S."/>
            <person name="Shea T."/>
            <person name="Sisk P."/>
            <person name="Sykes S."/>
            <person name="Wortman J."/>
            <person name="Nusbaum C."/>
            <person name="Birren B."/>
        </authorList>
    </citation>
    <scope>NUCLEOTIDE SEQUENCE [LARGE SCALE GENOMIC DNA]</scope>
    <source>
        <strain evidence="3">race PST-78</strain>
    </source>
</reference>
<keyword evidence="3" id="KW-1185">Reference proteome</keyword>
<evidence type="ECO:0000313" key="2">
    <source>
        <dbReference type="EMBL" id="KNF04116.1"/>
    </source>
</evidence>
<dbReference type="Proteomes" id="UP000054564">
    <property type="component" value="Unassembled WGS sequence"/>
</dbReference>
<evidence type="ECO:0000313" key="3">
    <source>
        <dbReference type="Proteomes" id="UP000054564"/>
    </source>
</evidence>
<accession>A0A0L0VXX7</accession>
<dbReference type="InterPro" id="IPR012337">
    <property type="entry name" value="RNaseH-like_sf"/>
</dbReference>
<feature type="region of interest" description="Disordered" evidence="1">
    <location>
        <begin position="96"/>
        <end position="149"/>
    </location>
</feature>
<dbReference type="GO" id="GO:0005634">
    <property type="term" value="C:nucleus"/>
    <property type="evidence" value="ECO:0007669"/>
    <property type="project" value="TreeGrafter"/>
</dbReference>
<name>A0A0L0VXX7_9BASI</name>
<dbReference type="SUPFAM" id="SSF53098">
    <property type="entry name" value="Ribonuclease H-like"/>
    <property type="match status" value="1"/>
</dbReference>
<dbReference type="OrthoDB" id="2505635at2759"/>
<feature type="compositionally biased region" description="Acidic residues" evidence="1">
    <location>
        <begin position="111"/>
        <end position="123"/>
    </location>
</feature>
<dbReference type="STRING" id="1165861.A0A0L0VXX7"/>